<reference evidence="2 3" key="1">
    <citation type="submission" date="2019-04" db="EMBL/GenBank/DDBJ databases">
        <title>Draft genome of the big-headed turtle Platysternon megacephalum.</title>
        <authorList>
            <person name="Gong S."/>
        </authorList>
    </citation>
    <scope>NUCLEOTIDE SEQUENCE [LARGE SCALE GENOMIC DNA]</scope>
    <source>
        <strain evidence="2">DO16091913</strain>
        <tissue evidence="2">Muscle</tissue>
    </source>
</reference>
<evidence type="ECO:0000313" key="3">
    <source>
        <dbReference type="Proteomes" id="UP000297703"/>
    </source>
</evidence>
<evidence type="ECO:0000313" key="2">
    <source>
        <dbReference type="EMBL" id="TFJ96759.1"/>
    </source>
</evidence>
<protein>
    <submittedName>
        <fullName evidence="2">Signal recognition particle protein</fullName>
    </submittedName>
</protein>
<accession>A0A4D9DMF5</accession>
<organism evidence="2 3">
    <name type="scientific">Platysternon megacephalum</name>
    <name type="common">big-headed turtle</name>
    <dbReference type="NCBI Taxonomy" id="55544"/>
    <lineage>
        <taxon>Eukaryota</taxon>
        <taxon>Metazoa</taxon>
        <taxon>Chordata</taxon>
        <taxon>Craniata</taxon>
        <taxon>Vertebrata</taxon>
        <taxon>Euteleostomi</taxon>
        <taxon>Archelosauria</taxon>
        <taxon>Testudinata</taxon>
        <taxon>Testudines</taxon>
        <taxon>Cryptodira</taxon>
        <taxon>Durocryptodira</taxon>
        <taxon>Testudinoidea</taxon>
        <taxon>Platysternidae</taxon>
        <taxon>Platysternon</taxon>
    </lineage>
</organism>
<dbReference type="OrthoDB" id="9428091at2759"/>
<sequence>MWRWNGAVPGNRKALCLAGDEPHGSGTGVCVHVLWLGERVHLGSPLRSGSCRDPAISRSSSRGVCLRHLPSPWTCVSPDRDTNTPPGSALAQQSLYKYPQDVALGSVTEGTRFDENRKIIYPLSGSPSMAFLTYDQQCMISRGMKSLVSLAEKLSSSSENPGVHKAIQEDAHRAWEEMKAVENQLEMQKQTVDSQYVGLIDKRSHLNSEMIERKLSQDLLQIQLKYHEKTNERAQEMVTTAQKHLRKLTELQEKVRQEEKWHKIARNIALLFMPFSTLMAGIVSAIFQTSLYTAQRADQELQKAIDLYETKVSEYEENICKCDIKKEETELRIKADEIKIEEIKGKLSELENVMVKQEQFLRNLGLLVGDLKVLEEKLETDSDYESAWEVLKKKVVKSLEGDQGLLNFLDRPEIKGFVWDLKKIIQSRADI</sequence>
<reference evidence="2 3" key="2">
    <citation type="submission" date="2019-04" db="EMBL/GenBank/DDBJ databases">
        <title>The genome sequence of big-headed turtle.</title>
        <authorList>
            <person name="Gong S."/>
        </authorList>
    </citation>
    <scope>NUCLEOTIDE SEQUENCE [LARGE SCALE GENOMIC DNA]</scope>
    <source>
        <strain evidence="2">DO16091913</strain>
        <tissue evidence="2">Muscle</tissue>
    </source>
</reference>
<dbReference type="AlphaFoldDB" id="A0A4D9DMF5"/>
<comment type="caution">
    <text evidence="2">The sequence shown here is derived from an EMBL/GenBank/DDBJ whole genome shotgun (WGS) entry which is preliminary data.</text>
</comment>
<name>A0A4D9DMF5_9SAUR</name>
<gene>
    <name evidence="2" type="ORF">DR999_PMT21430</name>
</gene>
<dbReference type="EMBL" id="QXTE01000591">
    <property type="protein sequence ID" value="TFJ96759.1"/>
    <property type="molecule type" value="Genomic_DNA"/>
</dbReference>
<dbReference type="Proteomes" id="UP000297703">
    <property type="component" value="Unassembled WGS sequence"/>
</dbReference>
<keyword evidence="1" id="KW-0175">Coiled coil</keyword>
<dbReference type="STRING" id="55544.A0A4D9DMF5"/>
<keyword evidence="3" id="KW-1185">Reference proteome</keyword>
<proteinExistence type="predicted"/>
<feature type="coiled-coil region" evidence="1">
    <location>
        <begin position="298"/>
        <end position="353"/>
    </location>
</feature>
<evidence type="ECO:0000256" key="1">
    <source>
        <dbReference type="SAM" id="Coils"/>
    </source>
</evidence>